<dbReference type="AlphaFoldDB" id="A0AAD6YJJ2"/>
<comment type="caution">
    <text evidence="1">The sequence shown here is derived from an EMBL/GenBank/DDBJ whole genome shotgun (WGS) entry which is preliminary data.</text>
</comment>
<evidence type="ECO:0000313" key="2">
    <source>
        <dbReference type="Proteomes" id="UP001219525"/>
    </source>
</evidence>
<protein>
    <submittedName>
        <fullName evidence="1">Uncharacterized protein</fullName>
    </submittedName>
</protein>
<reference evidence="1" key="1">
    <citation type="submission" date="2023-03" db="EMBL/GenBank/DDBJ databases">
        <title>Massive genome expansion in bonnet fungi (Mycena s.s.) driven by repeated elements and novel gene families across ecological guilds.</title>
        <authorList>
            <consortium name="Lawrence Berkeley National Laboratory"/>
            <person name="Harder C.B."/>
            <person name="Miyauchi S."/>
            <person name="Viragh M."/>
            <person name="Kuo A."/>
            <person name="Thoen E."/>
            <person name="Andreopoulos B."/>
            <person name="Lu D."/>
            <person name="Skrede I."/>
            <person name="Drula E."/>
            <person name="Henrissat B."/>
            <person name="Morin E."/>
            <person name="Kohler A."/>
            <person name="Barry K."/>
            <person name="LaButti K."/>
            <person name="Morin E."/>
            <person name="Salamov A."/>
            <person name="Lipzen A."/>
            <person name="Mereny Z."/>
            <person name="Hegedus B."/>
            <person name="Baldrian P."/>
            <person name="Stursova M."/>
            <person name="Weitz H."/>
            <person name="Taylor A."/>
            <person name="Grigoriev I.V."/>
            <person name="Nagy L.G."/>
            <person name="Martin F."/>
            <person name="Kauserud H."/>
        </authorList>
    </citation>
    <scope>NUCLEOTIDE SEQUENCE</scope>
    <source>
        <strain evidence="1">9144</strain>
    </source>
</reference>
<organism evidence="1 2">
    <name type="scientific">Mycena pura</name>
    <dbReference type="NCBI Taxonomy" id="153505"/>
    <lineage>
        <taxon>Eukaryota</taxon>
        <taxon>Fungi</taxon>
        <taxon>Dikarya</taxon>
        <taxon>Basidiomycota</taxon>
        <taxon>Agaricomycotina</taxon>
        <taxon>Agaricomycetes</taxon>
        <taxon>Agaricomycetidae</taxon>
        <taxon>Agaricales</taxon>
        <taxon>Marasmiineae</taxon>
        <taxon>Mycenaceae</taxon>
        <taxon>Mycena</taxon>
    </lineage>
</organism>
<evidence type="ECO:0000313" key="1">
    <source>
        <dbReference type="EMBL" id="KAJ7215518.1"/>
    </source>
</evidence>
<sequence length="117" mass="12733">MLAERFRRIKLPKGDRLRKVPFVCTVTPQMALRIEILQYVGVIGFLSGVAATANTLTFSGPPAYVRSSRYQLTKSSSTANGFTGTAEGGFSCFQNNGGSPTGQHLVLLNRDYPHPIL</sequence>
<proteinExistence type="predicted"/>
<dbReference type="EMBL" id="JARJCW010000017">
    <property type="protein sequence ID" value="KAJ7215518.1"/>
    <property type="molecule type" value="Genomic_DNA"/>
</dbReference>
<dbReference type="Proteomes" id="UP001219525">
    <property type="component" value="Unassembled WGS sequence"/>
</dbReference>
<accession>A0AAD6YJJ2</accession>
<gene>
    <name evidence="1" type="ORF">GGX14DRAFT_391951</name>
</gene>
<keyword evidence="2" id="KW-1185">Reference proteome</keyword>
<name>A0AAD6YJJ2_9AGAR</name>